<evidence type="ECO:0000313" key="3">
    <source>
        <dbReference type="Proteomes" id="UP001146351"/>
    </source>
</evidence>
<sequence length="137" mass="14654">MWLRGIPLSLTFVAAMAFPHETAFVRPIQPSAVVSDAPNPAVTRPPRCTDGSTLLHTTDCTMGTPVSYCHKPESLNCAHGFFPANWHPDHCMEASTCFPLNAAWLTTECSNGALPYTTRTLYDGTLAGGASTVISGK</sequence>
<reference evidence="2" key="2">
    <citation type="journal article" date="2023" name="IMA Fungus">
        <title>Comparative genomic study of the Penicillium genus elucidates a diverse pangenome and 15 lateral gene transfer events.</title>
        <authorList>
            <person name="Petersen C."/>
            <person name="Sorensen T."/>
            <person name="Nielsen M.R."/>
            <person name="Sondergaard T.E."/>
            <person name="Sorensen J.L."/>
            <person name="Fitzpatrick D.A."/>
            <person name="Frisvad J.C."/>
            <person name="Nielsen K.L."/>
        </authorList>
    </citation>
    <scope>NUCLEOTIDE SEQUENCE</scope>
    <source>
        <strain evidence="2">IBT 21917</strain>
    </source>
</reference>
<feature type="signal peptide" evidence="1">
    <location>
        <begin position="1"/>
        <end position="17"/>
    </location>
</feature>
<evidence type="ECO:0000256" key="1">
    <source>
        <dbReference type="SAM" id="SignalP"/>
    </source>
</evidence>
<dbReference type="EMBL" id="JAPQKO010000001">
    <property type="protein sequence ID" value="KAJ5182522.1"/>
    <property type="molecule type" value="Genomic_DNA"/>
</dbReference>
<name>A0A9W9IR84_9EURO</name>
<proteinExistence type="predicted"/>
<protein>
    <submittedName>
        <fullName evidence="2">Uncharacterized protein</fullName>
    </submittedName>
</protein>
<dbReference type="OrthoDB" id="4462706at2759"/>
<evidence type="ECO:0000313" key="2">
    <source>
        <dbReference type="EMBL" id="KAJ5182522.1"/>
    </source>
</evidence>
<feature type="chain" id="PRO_5040797558" evidence="1">
    <location>
        <begin position="18"/>
        <end position="137"/>
    </location>
</feature>
<gene>
    <name evidence="2" type="ORF">N7492_000138</name>
</gene>
<dbReference type="Proteomes" id="UP001146351">
    <property type="component" value="Unassembled WGS sequence"/>
</dbReference>
<keyword evidence="3" id="KW-1185">Reference proteome</keyword>
<comment type="caution">
    <text evidence="2">The sequence shown here is derived from an EMBL/GenBank/DDBJ whole genome shotgun (WGS) entry which is preliminary data.</text>
</comment>
<organism evidence="2 3">
    <name type="scientific">Penicillium capsulatum</name>
    <dbReference type="NCBI Taxonomy" id="69766"/>
    <lineage>
        <taxon>Eukaryota</taxon>
        <taxon>Fungi</taxon>
        <taxon>Dikarya</taxon>
        <taxon>Ascomycota</taxon>
        <taxon>Pezizomycotina</taxon>
        <taxon>Eurotiomycetes</taxon>
        <taxon>Eurotiomycetidae</taxon>
        <taxon>Eurotiales</taxon>
        <taxon>Aspergillaceae</taxon>
        <taxon>Penicillium</taxon>
    </lineage>
</organism>
<accession>A0A9W9IR84</accession>
<reference evidence="2" key="1">
    <citation type="submission" date="2022-11" db="EMBL/GenBank/DDBJ databases">
        <authorList>
            <person name="Petersen C."/>
        </authorList>
    </citation>
    <scope>NUCLEOTIDE SEQUENCE</scope>
    <source>
        <strain evidence="2">IBT 21917</strain>
    </source>
</reference>
<keyword evidence="1" id="KW-0732">Signal</keyword>
<dbReference type="AlphaFoldDB" id="A0A9W9IR84"/>